<reference evidence="2 3" key="1">
    <citation type="submission" date="2023-05" db="EMBL/GenBank/DDBJ databases">
        <title>B98-5 Cell Line De Novo Hybrid Assembly: An Optical Mapping Approach.</title>
        <authorList>
            <person name="Kananen K."/>
            <person name="Auerbach J.A."/>
            <person name="Kautto E."/>
            <person name="Blachly J.S."/>
        </authorList>
    </citation>
    <scope>NUCLEOTIDE SEQUENCE [LARGE SCALE GENOMIC DNA]</scope>
    <source>
        <strain evidence="2">B95-8</strain>
        <tissue evidence="2">Cell line</tissue>
    </source>
</reference>
<dbReference type="Proteomes" id="UP001266305">
    <property type="component" value="Unassembled WGS sequence"/>
</dbReference>
<feature type="compositionally biased region" description="Polar residues" evidence="1">
    <location>
        <begin position="42"/>
        <end position="55"/>
    </location>
</feature>
<protein>
    <submittedName>
        <fullName evidence="2">Uncharacterized protein</fullName>
    </submittedName>
</protein>
<keyword evidence="3" id="KW-1185">Reference proteome</keyword>
<feature type="region of interest" description="Disordered" evidence="1">
    <location>
        <begin position="1"/>
        <end position="55"/>
    </location>
</feature>
<evidence type="ECO:0000256" key="1">
    <source>
        <dbReference type="SAM" id="MobiDB-lite"/>
    </source>
</evidence>
<feature type="non-terminal residue" evidence="2">
    <location>
        <position position="55"/>
    </location>
</feature>
<evidence type="ECO:0000313" key="2">
    <source>
        <dbReference type="EMBL" id="KAK2088093.1"/>
    </source>
</evidence>
<name>A0ABQ9TTH5_SAGOE</name>
<dbReference type="EMBL" id="JASSZA010000019">
    <property type="protein sequence ID" value="KAK2088093.1"/>
    <property type="molecule type" value="Genomic_DNA"/>
</dbReference>
<sequence length="55" mass="6325">ANSRMYRQRELSTEKQERLTQAPRRHQAGLPWPQFTFPLESHPNSSKSSDSGIKG</sequence>
<feature type="compositionally biased region" description="Basic and acidic residues" evidence="1">
    <location>
        <begin position="7"/>
        <end position="18"/>
    </location>
</feature>
<gene>
    <name evidence="2" type="ORF">P7K49_034000</name>
</gene>
<feature type="non-terminal residue" evidence="2">
    <location>
        <position position="1"/>
    </location>
</feature>
<organism evidence="2 3">
    <name type="scientific">Saguinus oedipus</name>
    <name type="common">Cotton-top tamarin</name>
    <name type="synonym">Oedipomidas oedipus</name>
    <dbReference type="NCBI Taxonomy" id="9490"/>
    <lineage>
        <taxon>Eukaryota</taxon>
        <taxon>Metazoa</taxon>
        <taxon>Chordata</taxon>
        <taxon>Craniata</taxon>
        <taxon>Vertebrata</taxon>
        <taxon>Euteleostomi</taxon>
        <taxon>Mammalia</taxon>
        <taxon>Eutheria</taxon>
        <taxon>Euarchontoglires</taxon>
        <taxon>Primates</taxon>
        <taxon>Haplorrhini</taxon>
        <taxon>Platyrrhini</taxon>
        <taxon>Cebidae</taxon>
        <taxon>Callitrichinae</taxon>
        <taxon>Saguinus</taxon>
    </lineage>
</organism>
<proteinExistence type="predicted"/>
<comment type="caution">
    <text evidence="2">The sequence shown here is derived from an EMBL/GenBank/DDBJ whole genome shotgun (WGS) entry which is preliminary data.</text>
</comment>
<accession>A0ABQ9TTH5</accession>
<evidence type="ECO:0000313" key="3">
    <source>
        <dbReference type="Proteomes" id="UP001266305"/>
    </source>
</evidence>